<keyword evidence="4 5" id="KW-0413">Isomerase</keyword>
<dbReference type="STRING" id="765440.A0A0C3G7S4"/>
<dbReference type="GO" id="GO:0003677">
    <property type="term" value="F:DNA binding"/>
    <property type="evidence" value="ECO:0007669"/>
    <property type="project" value="InterPro"/>
</dbReference>
<dbReference type="Pfam" id="PF13616">
    <property type="entry name" value="Rotamase_3"/>
    <property type="match status" value="1"/>
</dbReference>
<dbReference type="GO" id="GO:0003755">
    <property type="term" value="F:peptidyl-prolyl cis-trans isomerase activity"/>
    <property type="evidence" value="ECO:0007669"/>
    <property type="project" value="UniProtKB-UniRule"/>
</dbReference>
<evidence type="ECO:0000259" key="8">
    <source>
        <dbReference type="PROSITE" id="PS50198"/>
    </source>
</evidence>
<keyword evidence="10" id="KW-1185">Reference proteome</keyword>
<protein>
    <recommendedName>
        <fullName evidence="6">Peptidyl-prolyl cis-trans isomerase</fullName>
        <ecNumber evidence="6">5.2.1.8</ecNumber>
    </recommendedName>
</protein>
<reference evidence="10" key="2">
    <citation type="submission" date="2015-01" db="EMBL/GenBank/DDBJ databases">
        <title>Evolutionary Origins and Diversification of the Mycorrhizal Mutualists.</title>
        <authorList>
            <consortium name="DOE Joint Genome Institute"/>
            <consortium name="Mycorrhizal Genomics Consortium"/>
            <person name="Kohler A."/>
            <person name="Kuo A."/>
            <person name="Nagy L.G."/>
            <person name="Floudas D."/>
            <person name="Copeland A."/>
            <person name="Barry K.W."/>
            <person name="Cichocki N."/>
            <person name="Veneault-Fourrey C."/>
            <person name="LaButti K."/>
            <person name="Lindquist E.A."/>
            <person name="Lipzen A."/>
            <person name="Lundell T."/>
            <person name="Morin E."/>
            <person name="Murat C."/>
            <person name="Riley R."/>
            <person name="Ohm R."/>
            <person name="Sun H."/>
            <person name="Tunlid A."/>
            <person name="Henrissat B."/>
            <person name="Grigoriev I.V."/>
            <person name="Hibbett D.S."/>
            <person name="Martin F."/>
        </authorList>
    </citation>
    <scope>NUCLEOTIDE SEQUENCE [LARGE SCALE GENOMIC DNA]</scope>
    <source>
        <strain evidence="10">F 1598</strain>
    </source>
</reference>
<dbReference type="InterPro" id="IPR043323">
    <property type="entry name" value="PIN4"/>
</dbReference>
<feature type="domain" description="PpiC" evidence="8">
    <location>
        <begin position="44"/>
        <end position="137"/>
    </location>
</feature>
<dbReference type="Gene3D" id="3.10.50.40">
    <property type="match status" value="1"/>
</dbReference>
<dbReference type="GO" id="GO:0006364">
    <property type="term" value="P:rRNA processing"/>
    <property type="evidence" value="ECO:0007669"/>
    <property type="project" value="InterPro"/>
</dbReference>
<accession>A0A0C3G7S4</accession>
<dbReference type="InParanoid" id="A0A0C3G7S4"/>
<dbReference type="AlphaFoldDB" id="A0A0C3G7S4"/>
<sequence length="139" mass="14861">MPKKAGSSEKKQTEKKTGGGKGAQKADDSAADKQTKGKGTLKAATAVNVRHILCEKHGKATEALQKIQEGQRFDKVAQEYSEDKAKAGGSLGWMTRGSMVGPFQDAAFALTPSSVDRPILSPLVKTVHGYHIILVEGRR</sequence>
<gene>
    <name evidence="9" type="ORF">PILCRDRAFT_815964</name>
</gene>
<reference evidence="9 10" key="1">
    <citation type="submission" date="2014-04" db="EMBL/GenBank/DDBJ databases">
        <authorList>
            <consortium name="DOE Joint Genome Institute"/>
            <person name="Kuo A."/>
            <person name="Tarkka M."/>
            <person name="Buscot F."/>
            <person name="Kohler A."/>
            <person name="Nagy L.G."/>
            <person name="Floudas D."/>
            <person name="Copeland A."/>
            <person name="Barry K.W."/>
            <person name="Cichocki N."/>
            <person name="Veneault-Fourrey C."/>
            <person name="LaButti K."/>
            <person name="Lindquist E.A."/>
            <person name="Lipzen A."/>
            <person name="Lundell T."/>
            <person name="Morin E."/>
            <person name="Murat C."/>
            <person name="Sun H."/>
            <person name="Tunlid A."/>
            <person name="Henrissat B."/>
            <person name="Grigoriev I.V."/>
            <person name="Hibbett D.S."/>
            <person name="Martin F."/>
            <person name="Nordberg H.P."/>
            <person name="Cantor M.N."/>
            <person name="Hua S.X."/>
        </authorList>
    </citation>
    <scope>NUCLEOTIDE SEQUENCE [LARGE SCALE GENOMIC DNA]</scope>
    <source>
        <strain evidence="9 10">F 1598</strain>
    </source>
</reference>
<feature type="compositionally biased region" description="Basic and acidic residues" evidence="7">
    <location>
        <begin position="24"/>
        <end position="35"/>
    </location>
</feature>
<dbReference type="EC" id="5.2.1.8" evidence="6"/>
<evidence type="ECO:0000256" key="5">
    <source>
        <dbReference type="PROSITE-ProRule" id="PRU00278"/>
    </source>
</evidence>
<evidence type="ECO:0000313" key="9">
    <source>
        <dbReference type="EMBL" id="KIM86711.1"/>
    </source>
</evidence>
<dbReference type="PROSITE" id="PS50198">
    <property type="entry name" value="PPIC_PPIASE_2"/>
    <property type="match status" value="1"/>
</dbReference>
<dbReference type="OrthoDB" id="1911748at2759"/>
<evidence type="ECO:0000256" key="7">
    <source>
        <dbReference type="SAM" id="MobiDB-lite"/>
    </source>
</evidence>
<feature type="region of interest" description="Disordered" evidence="7">
    <location>
        <begin position="1"/>
        <end position="42"/>
    </location>
</feature>
<dbReference type="SUPFAM" id="SSF54534">
    <property type="entry name" value="FKBP-like"/>
    <property type="match status" value="1"/>
</dbReference>
<comment type="similarity">
    <text evidence="2">Belongs to the PpiC/parvulin rotamase family. PIN4 subfamily.</text>
</comment>
<evidence type="ECO:0000256" key="2">
    <source>
        <dbReference type="ARBA" id="ARBA00010242"/>
    </source>
</evidence>
<evidence type="ECO:0000256" key="1">
    <source>
        <dbReference type="ARBA" id="ARBA00000971"/>
    </source>
</evidence>
<feature type="compositionally biased region" description="Basic and acidic residues" evidence="7">
    <location>
        <begin position="1"/>
        <end position="17"/>
    </location>
</feature>
<dbReference type="InterPro" id="IPR000297">
    <property type="entry name" value="PPIase_PpiC"/>
</dbReference>
<evidence type="ECO:0000256" key="6">
    <source>
        <dbReference type="RuleBase" id="RU363014"/>
    </source>
</evidence>
<evidence type="ECO:0000256" key="3">
    <source>
        <dbReference type="ARBA" id="ARBA00023110"/>
    </source>
</evidence>
<keyword evidence="3 5" id="KW-0697">Rotamase</keyword>
<dbReference type="HOGENOM" id="CLU_090028_2_1_1"/>
<dbReference type="InterPro" id="IPR046357">
    <property type="entry name" value="PPIase_dom_sf"/>
</dbReference>
<organism evidence="9 10">
    <name type="scientific">Piloderma croceum (strain F 1598)</name>
    <dbReference type="NCBI Taxonomy" id="765440"/>
    <lineage>
        <taxon>Eukaryota</taxon>
        <taxon>Fungi</taxon>
        <taxon>Dikarya</taxon>
        <taxon>Basidiomycota</taxon>
        <taxon>Agaricomycotina</taxon>
        <taxon>Agaricomycetes</taxon>
        <taxon>Agaricomycetidae</taxon>
        <taxon>Atheliales</taxon>
        <taxon>Atheliaceae</taxon>
        <taxon>Piloderma</taxon>
    </lineage>
</organism>
<name>A0A0C3G7S4_PILCF</name>
<dbReference type="Proteomes" id="UP000054166">
    <property type="component" value="Unassembled WGS sequence"/>
</dbReference>
<dbReference type="PANTHER" id="PTHR45995">
    <property type="match status" value="1"/>
</dbReference>
<evidence type="ECO:0000256" key="4">
    <source>
        <dbReference type="ARBA" id="ARBA00023235"/>
    </source>
</evidence>
<proteinExistence type="inferred from homology"/>
<dbReference type="EMBL" id="KN832981">
    <property type="protein sequence ID" value="KIM86711.1"/>
    <property type="molecule type" value="Genomic_DNA"/>
</dbReference>
<evidence type="ECO:0000313" key="10">
    <source>
        <dbReference type="Proteomes" id="UP000054166"/>
    </source>
</evidence>
<comment type="catalytic activity">
    <reaction evidence="1 6">
        <text>[protein]-peptidylproline (omega=180) = [protein]-peptidylproline (omega=0)</text>
        <dbReference type="Rhea" id="RHEA:16237"/>
        <dbReference type="Rhea" id="RHEA-COMP:10747"/>
        <dbReference type="Rhea" id="RHEA-COMP:10748"/>
        <dbReference type="ChEBI" id="CHEBI:83833"/>
        <dbReference type="ChEBI" id="CHEBI:83834"/>
        <dbReference type="EC" id="5.2.1.8"/>
    </reaction>
</comment>